<name>A0A8H5ICJ9_9HYPO</name>
<keyword evidence="2" id="KW-1185">Reference proteome</keyword>
<reference evidence="1 2" key="1">
    <citation type="submission" date="2020-05" db="EMBL/GenBank/DDBJ databases">
        <title>Identification and distribution of gene clusters putatively required for synthesis of sphingolipid metabolism inhibitors in phylogenetically diverse species of the filamentous fungus Fusarium.</title>
        <authorList>
            <person name="Kim H.-S."/>
            <person name="Busman M."/>
            <person name="Brown D.W."/>
            <person name="Divon H."/>
            <person name="Uhlig S."/>
            <person name="Proctor R.H."/>
        </authorList>
    </citation>
    <scope>NUCLEOTIDE SEQUENCE [LARGE SCALE GENOMIC DNA]</scope>
    <source>
        <strain evidence="1 2">NRRL 25196</strain>
    </source>
</reference>
<gene>
    <name evidence="1" type="ORF">FNAPI_12342</name>
</gene>
<evidence type="ECO:0000313" key="2">
    <source>
        <dbReference type="Proteomes" id="UP000574317"/>
    </source>
</evidence>
<sequence length="259" mass="28966">MAALSRNCNDTATANRGSISFERTPGDLTKIETRIGSMCMQMTNNTYKGRSVRSNAVTRAILHAIQCMVDISDMVGSGEKNITAIIFTDVLSVTYDAVITLVFRCFSVNFEWDPDVTTYMTVDKGIVSVMNVYEWSRFNVETVESMDPVMSTHMLLDSIKTGCAYVIAESESVTNMILLGYTNMKLYMSVLVDVNTYHVLEKVDEIGAGWGGYDEFHDWQANDRSIKNEAVKEGDPNRRDQKLAPLKFEGEDGKVEIVP</sequence>
<comment type="caution">
    <text evidence="1">The sequence shown here is derived from an EMBL/GenBank/DDBJ whole genome shotgun (WGS) entry which is preliminary data.</text>
</comment>
<organism evidence="1 2">
    <name type="scientific">Fusarium napiforme</name>
    <dbReference type="NCBI Taxonomy" id="42672"/>
    <lineage>
        <taxon>Eukaryota</taxon>
        <taxon>Fungi</taxon>
        <taxon>Dikarya</taxon>
        <taxon>Ascomycota</taxon>
        <taxon>Pezizomycotina</taxon>
        <taxon>Sordariomycetes</taxon>
        <taxon>Hypocreomycetidae</taxon>
        <taxon>Hypocreales</taxon>
        <taxon>Nectriaceae</taxon>
        <taxon>Fusarium</taxon>
        <taxon>Fusarium fujikuroi species complex</taxon>
    </lineage>
</organism>
<proteinExistence type="predicted"/>
<evidence type="ECO:0000313" key="1">
    <source>
        <dbReference type="EMBL" id="KAF5534512.1"/>
    </source>
</evidence>
<dbReference type="AlphaFoldDB" id="A0A8H5ICJ9"/>
<dbReference type="Proteomes" id="UP000574317">
    <property type="component" value="Unassembled WGS sequence"/>
</dbReference>
<protein>
    <submittedName>
        <fullName evidence="1">Uncharacterized protein</fullName>
    </submittedName>
</protein>
<accession>A0A8H5ICJ9</accession>
<dbReference type="EMBL" id="JAAOAO010000632">
    <property type="protein sequence ID" value="KAF5534512.1"/>
    <property type="molecule type" value="Genomic_DNA"/>
</dbReference>